<evidence type="ECO:0000256" key="6">
    <source>
        <dbReference type="ARBA" id="ARBA00022741"/>
    </source>
</evidence>
<keyword evidence="11" id="KW-1185">Reference proteome</keyword>
<dbReference type="InterPro" id="IPR003846">
    <property type="entry name" value="SelO"/>
</dbReference>
<evidence type="ECO:0000313" key="10">
    <source>
        <dbReference type="EMBL" id="KXS09837.1"/>
    </source>
</evidence>
<evidence type="ECO:0000256" key="9">
    <source>
        <dbReference type="ARBA" id="ARBA00031547"/>
    </source>
</evidence>
<reference evidence="10 11" key="1">
    <citation type="journal article" date="2015" name="Genome Biol. Evol.">
        <title>Phylogenomic analyses indicate that early fungi evolved digesting cell walls of algal ancestors of land plants.</title>
        <authorList>
            <person name="Chang Y."/>
            <person name="Wang S."/>
            <person name="Sekimoto S."/>
            <person name="Aerts A.L."/>
            <person name="Choi C."/>
            <person name="Clum A."/>
            <person name="LaButti K.M."/>
            <person name="Lindquist E.A."/>
            <person name="Yee Ngan C."/>
            <person name="Ohm R.A."/>
            <person name="Salamov A.A."/>
            <person name="Grigoriev I.V."/>
            <person name="Spatafora J.W."/>
            <person name="Berbee M.L."/>
        </authorList>
    </citation>
    <scope>NUCLEOTIDE SEQUENCE [LARGE SCALE GENOMIC DNA]</scope>
    <source>
        <strain evidence="10 11">JEL478</strain>
    </source>
</reference>
<dbReference type="EMBL" id="KQ965847">
    <property type="protein sequence ID" value="KXS09837.1"/>
    <property type="molecule type" value="Genomic_DNA"/>
</dbReference>
<sequence length="229" mass="24401">MASTASTVTNGSTTRLLPSLAVTSALKTSLPGEPWEACSPMARQSRQARKALWSNVHPEKSPEHLLVAVSEKCVKECLDVKTPANAEERRVWSDYLSRETPSSLPYAQAYGGTQFGVWAGQLGDGRAVTIGSVQNPSTGVTWDLNLKGAGRTPYSRVFDGLAVLQSSIREFLGSELLHLMTAPLLAASGSTRHSLTSRAASLVVTRKPVYREDGVQPSAVVLRLAPGAG</sequence>
<dbReference type="GO" id="GO:0005739">
    <property type="term" value="C:mitochondrion"/>
    <property type="evidence" value="ECO:0007669"/>
    <property type="project" value="TreeGrafter"/>
</dbReference>
<comment type="cofactor">
    <cofactor evidence="1">
        <name>Mg(2+)</name>
        <dbReference type="ChEBI" id="CHEBI:18420"/>
    </cofactor>
</comment>
<dbReference type="GO" id="GO:0046872">
    <property type="term" value="F:metal ion binding"/>
    <property type="evidence" value="ECO:0007669"/>
    <property type="project" value="UniProtKB-KW"/>
</dbReference>
<organism evidence="10 11">
    <name type="scientific">Gonapodya prolifera (strain JEL478)</name>
    <name type="common">Monoblepharis prolifera</name>
    <dbReference type="NCBI Taxonomy" id="1344416"/>
    <lineage>
        <taxon>Eukaryota</taxon>
        <taxon>Fungi</taxon>
        <taxon>Fungi incertae sedis</taxon>
        <taxon>Chytridiomycota</taxon>
        <taxon>Chytridiomycota incertae sedis</taxon>
        <taxon>Monoblepharidomycetes</taxon>
        <taxon>Monoblepharidales</taxon>
        <taxon>Gonapodyaceae</taxon>
        <taxon>Gonapodya</taxon>
    </lineage>
</organism>
<dbReference type="GO" id="GO:0005524">
    <property type="term" value="F:ATP binding"/>
    <property type="evidence" value="ECO:0007669"/>
    <property type="project" value="UniProtKB-KW"/>
</dbReference>
<evidence type="ECO:0000256" key="5">
    <source>
        <dbReference type="ARBA" id="ARBA00022723"/>
    </source>
</evidence>
<keyword evidence="8" id="KW-0460">Magnesium</keyword>
<proteinExistence type="inferred from homology"/>
<keyword evidence="7" id="KW-0067">ATP-binding</keyword>
<protein>
    <recommendedName>
        <fullName evidence="9">Selenoprotein O</fullName>
    </recommendedName>
</protein>
<name>A0A138ZZA2_GONPJ</name>
<evidence type="ECO:0000256" key="8">
    <source>
        <dbReference type="ARBA" id="ARBA00022842"/>
    </source>
</evidence>
<keyword evidence="4" id="KW-0548">Nucleotidyltransferase</keyword>
<keyword evidence="6" id="KW-0547">Nucleotide-binding</keyword>
<dbReference type="Pfam" id="PF02696">
    <property type="entry name" value="SelO"/>
    <property type="match status" value="1"/>
</dbReference>
<evidence type="ECO:0000313" key="11">
    <source>
        <dbReference type="Proteomes" id="UP000070544"/>
    </source>
</evidence>
<comment type="similarity">
    <text evidence="2">Belongs to the SELO family.</text>
</comment>
<dbReference type="PANTHER" id="PTHR32057:SF14">
    <property type="entry name" value="PROTEIN ADENYLYLTRANSFERASE SELO, MITOCHONDRIAL"/>
    <property type="match status" value="1"/>
</dbReference>
<evidence type="ECO:0000256" key="1">
    <source>
        <dbReference type="ARBA" id="ARBA00001946"/>
    </source>
</evidence>
<gene>
    <name evidence="10" type="ORF">M427DRAFT_38263</name>
</gene>
<evidence type="ECO:0000256" key="2">
    <source>
        <dbReference type="ARBA" id="ARBA00009747"/>
    </source>
</evidence>
<keyword evidence="5" id="KW-0479">Metal-binding</keyword>
<dbReference type="PANTHER" id="PTHR32057">
    <property type="entry name" value="PROTEIN ADENYLYLTRANSFERASE SELO, MITOCHONDRIAL"/>
    <property type="match status" value="1"/>
</dbReference>
<evidence type="ECO:0000256" key="3">
    <source>
        <dbReference type="ARBA" id="ARBA00022679"/>
    </source>
</evidence>
<accession>A0A138ZZA2</accession>
<dbReference type="Proteomes" id="UP000070544">
    <property type="component" value="Unassembled WGS sequence"/>
</dbReference>
<dbReference type="OrthoDB" id="10254721at2759"/>
<evidence type="ECO:0000256" key="7">
    <source>
        <dbReference type="ARBA" id="ARBA00022840"/>
    </source>
</evidence>
<dbReference type="GO" id="GO:0070733">
    <property type="term" value="F:AMPylase activity"/>
    <property type="evidence" value="ECO:0007669"/>
    <property type="project" value="TreeGrafter"/>
</dbReference>
<keyword evidence="3" id="KW-0808">Transferase</keyword>
<dbReference type="STRING" id="1344416.A0A138ZZA2"/>
<dbReference type="AlphaFoldDB" id="A0A138ZZA2"/>
<evidence type="ECO:0000256" key="4">
    <source>
        <dbReference type="ARBA" id="ARBA00022695"/>
    </source>
</evidence>